<evidence type="ECO:0000256" key="5">
    <source>
        <dbReference type="ARBA" id="ARBA00022737"/>
    </source>
</evidence>
<dbReference type="InterPro" id="IPR004018">
    <property type="entry name" value="RPEL_repeat"/>
</dbReference>
<evidence type="ECO:0000313" key="12">
    <source>
        <dbReference type="Ensembl" id="ENSECRP00000026673.1"/>
    </source>
</evidence>
<accession>A0A8C4TAU7</accession>
<dbReference type="GO" id="GO:0051726">
    <property type="term" value="P:regulation of cell cycle"/>
    <property type="evidence" value="ECO:0007669"/>
    <property type="project" value="UniProtKB-UniRule"/>
</dbReference>
<keyword evidence="7 10" id="KW-0009">Actin-binding</keyword>
<proteinExistence type="inferred from homology"/>
<dbReference type="Ensembl" id="ENSECRT00000027228.1">
    <property type="protein sequence ID" value="ENSECRP00000026673.1"/>
    <property type="gene ID" value="ENSECRG00000018015.1"/>
</dbReference>
<dbReference type="GO" id="GO:0030027">
    <property type="term" value="C:lamellipodium"/>
    <property type="evidence" value="ECO:0007669"/>
    <property type="project" value="UniProtKB-SubCell"/>
</dbReference>
<name>A0A8C4TAU7_ERPCA</name>
<evidence type="ECO:0000256" key="6">
    <source>
        <dbReference type="ARBA" id="ARBA00022902"/>
    </source>
</evidence>
<sequence>DLHLSHMTLEETVSGDGTPPTKRKGKFSGFGKIFKPWKWRKKKTSENFKQTSEVLERKISMRKPREDLIKQGVLKELPEYGNSHSIPNTITALAL</sequence>
<dbReference type="GO" id="GO:0061386">
    <property type="term" value="P:closure of optic fissure"/>
    <property type="evidence" value="ECO:0007669"/>
    <property type="project" value="UniProtKB-UniRule"/>
</dbReference>
<reference evidence="12" key="3">
    <citation type="submission" date="2025-09" db="UniProtKB">
        <authorList>
            <consortium name="Ensembl"/>
        </authorList>
    </citation>
    <scope>IDENTIFICATION</scope>
</reference>
<comment type="subcellular location">
    <subcellularLocation>
        <location evidence="10">Cytoplasm</location>
    </subcellularLocation>
    <subcellularLocation>
        <location evidence="10">Cell projection</location>
        <location evidence="10">Lamellipodium</location>
    </subcellularLocation>
</comment>
<dbReference type="GO" id="GO:0072542">
    <property type="term" value="F:protein phosphatase activator activity"/>
    <property type="evidence" value="ECO:0007669"/>
    <property type="project" value="UniProtKB-UniRule"/>
</dbReference>
<dbReference type="GO" id="GO:2001045">
    <property type="term" value="P:negative regulation of integrin-mediated signaling pathway"/>
    <property type="evidence" value="ECO:0007669"/>
    <property type="project" value="UniProtKB-UniRule"/>
</dbReference>
<dbReference type="Pfam" id="PF02755">
    <property type="entry name" value="RPEL"/>
    <property type="match status" value="1"/>
</dbReference>
<dbReference type="PROSITE" id="PS51073">
    <property type="entry name" value="RPEL"/>
    <property type="match status" value="1"/>
</dbReference>
<organism evidence="12 13">
    <name type="scientific">Erpetoichthys calabaricus</name>
    <name type="common">Rope fish</name>
    <name type="synonym">Calamoichthys calabaricus</name>
    <dbReference type="NCBI Taxonomy" id="27687"/>
    <lineage>
        <taxon>Eukaryota</taxon>
        <taxon>Metazoa</taxon>
        <taxon>Chordata</taxon>
        <taxon>Craniata</taxon>
        <taxon>Vertebrata</taxon>
        <taxon>Euteleostomi</taxon>
        <taxon>Actinopterygii</taxon>
        <taxon>Polypteriformes</taxon>
        <taxon>Polypteridae</taxon>
        <taxon>Erpetoichthys</taxon>
    </lineage>
</organism>
<evidence type="ECO:0000256" key="8">
    <source>
        <dbReference type="ARBA" id="ARBA00023273"/>
    </source>
</evidence>
<dbReference type="GO" id="GO:0048484">
    <property type="term" value="P:enteric nervous system development"/>
    <property type="evidence" value="ECO:0007669"/>
    <property type="project" value="UniProtKB-UniRule"/>
</dbReference>
<comment type="subunit">
    <text evidence="2 10">Binds PPP1CA and actin.</text>
</comment>
<feature type="region of interest" description="Disordered" evidence="11">
    <location>
        <begin position="1"/>
        <end position="29"/>
    </location>
</feature>
<comment type="similarity">
    <text evidence="1 10">Belongs to the phosphatase and actin regulator family.</text>
</comment>
<evidence type="ECO:0000256" key="3">
    <source>
        <dbReference type="ARBA" id="ARBA00022473"/>
    </source>
</evidence>
<comment type="function">
    <text evidence="10">Regulator of protein phosphatase 1 (PP1) required for neural tube and optic fissure closure, and enteric neural crest cell (ENCCs) migration during development. Acts as an activator of PP1. During neural tube closure, localizes to the ventral neural tube and activates PP1, leading to down-regulate cell proliferation within cranial neural tissue and the neural retina. Also acts as a regulator of migration of enteric neural crest cells (ENCCs) by activating PP1, leading to repression of the integrin signaling through the rho/rock pathway.</text>
</comment>
<evidence type="ECO:0000256" key="11">
    <source>
        <dbReference type="SAM" id="MobiDB-lite"/>
    </source>
</evidence>
<feature type="repeat" description="RPEL" evidence="9">
    <location>
        <begin position="53"/>
        <end position="78"/>
    </location>
</feature>
<evidence type="ECO:0000256" key="7">
    <source>
        <dbReference type="ARBA" id="ARBA00023203"/>
    </source>
</evidence>
<evidence type="ECO:0000313" key="13">
    <source>
        <dbReference type="Proteomes" id="UP000694620"/>
    </source>
</evidence>
<dbReference type="GO" id="GO:0001755">
    <property type="term" value="P:neural crest cell migration"/>
    <property type="evidence" value="ECO:0007669"/>
    <property type="project" value="UniProtKB-UniRule"/>
</dbReference>
<evidence type="ECO:0000256" key="1">
    <source>
        <dbReference type="ARBA" id="ARBA00009795"/>
    </source>
</evidence>
<evidence type="ECO:0000256" key="2">
    <source>
        <dbReference type="ARBA" id="ARBA00011844"/>
    </source>
</evidence>
<evidence type="ECO:0000256" key="4">
    <source>
        <dbReference type="ARBA" id="ARBA00022490"/>
    </source>
</evidence>
<dbReference type="AlphaFoldDB" id="A0A8C4TAU7"/>
<dbReference type="SMART" id="SM00707">
    <property type="entry name" value="RPEL"/>
    <property type="match status" value="1"/>
</dbReference>
<evidence type="ECO:0000256" key="9">
    <source>
        <dbReference type="PROSITE-ProRule" id="PRU00401"/>
    </source>
</evidence>
<reference evidence="12" key="1">
    <citation type="submission" date="2021-06" db="EMBL/GenBank/DDBJ databases">
        <authorList>
            <consortium name="Wellcome Sanger Institute Data Sharing"/>
        </authorList>
    </citation>
    <scope>NUCLEOTIDE SEQUENCE [LARGE SCALE GENOMIC DNA]</scope>
</reference>
<keyword evidence="5" id="KW-0677">Repeat</keyword>
<reference evidence="12" key="2">
    <citation type="submission" date="2025-08" db="UniProtKB">
        <authorList>
            <consortium name="Ensembl"/>
        </authorList>
    </citation>
    <scope>IDENTIFICATION</scope>
</reference>
<dbReference type="GeneTree" id="ENSGT00940000157582"/>
<keyword evidence="8 10" id="KW-0966">Cell projection</keyword>
<dbReference type="PANTHER" id="PTHR12751:SF4">
    <property type="entry name" value="PHOSPHATASE AND ACTIN REGULATOR 4"/>
    <property type="match status" value="1"/>
</dbReference>
<dbReference type="GO" id="GO:0030036">
    <property type="term" value="P:actin cytoskeleton organization"/>
    <property type="evidence" value="ECO:0007669"/>
    <property type="project" value="UniProtKB-UniRule"/>
</dbReference>
<keyword evidence="6 10" id="KW-0524">Neurogenesis</keyword>
<keyword evidence="13" id="KW-1185">Reference proteome</keyword>
<dbReference type="Proteomes" id="UP000694620">
    <property type="component" value="Chromosome 14"/>
</dbReference>
<dbReference type="PANTHER" id="PTHR12751">
    <property type="entry name" value="PHOSPHATASE AND ACTIN REGULATOR PHACTR"/>
    <property type="match status" value="1"/>
</dbReference>
<evidence type="ECO:0000256" key="10">
    <source>
        <dbReference type="RuleBase" id="RU367131"/>
    </source>
</evidence>
<keyword evidence="3 10" id="KW-0217">Developmental protein</keyword>
<dbReference type="GO" id="GO:0005737">
    <property type="term" value="C:cytoplasm"/>
    <property type="evidence" value="ECO:0007669"/>
    <property type="project" value="UniProtKB-SubCell"/>
</dbReference>
<keyword evidence="4 10" id="KW-0963">Cytoplasm</keyword>
<protein>
    <recommendedName>
        <fullName evidence="10">Phosphatase and actin regulator 4</fullName>
    </recommendedName>
</protein>
<dbReference type="GO" id="GO:0007266">
    <property type="term" value="P:Rho protein signal transduction"/>
    <property type="evidence" value="ECO:0007669"/>
    <property type="project" value="UniProtKB-UniRule"/>
</dbReference>
<dbReference type="GO" id="GO:0001843">
    <property type="term" value="P:neural tube closure"/>
    <property type="evidence" value="ECO:0007669"/>
    <property type="project" value="UniProtKB-UniRule"/>
</dbReference>
<dbReference type="GO" id="GO:0003779">
    <property type="term" value="F:actin binding"/>
    <property type="evidence" value="ECO:0007669"/>
    <property type="project" value="UniProtKB-UniRule"/>
</dbReference>
<dbReference type="GO" id="GO:0008157">
    <property type="term" value="F:protein phosphatase 1 binding"/>
    <property type="evidence" value="ECO:0007669"/>
    <property type="project" value="UniProtKB-UniRule"/>
</dbReference>